<name>A0A829YH39_9GAMM</name>
<evidence type="ECO:0000256" key="7">
    <source>
        <dbReference type="RuleBase" id="RU000481"/>
    </source>
</evidence>
<dbReference type="InterPro" id="IPR015421">
    <property type="entry name" value="PyrdxlP-dep_Trfase_major"/>
</dbReference>
<evidence type="ECO:0000256" key="5">
    <source>
        <dbReference type="ARBA" id="ARBA00022679"/>
    </source>
</evidence>
<evidence type="ECO:0000256" key="6">
    <source>
        <dbReference type="ARBA" id="ARBA00022898"/>
    </source>
</evidence>
<keyword evidence="5 7" id="KW-0808">Transferase</keyword>
<evidence type="ECO:0000256" key="4">
    <source>
        <dbReference type="ARBA" id="ARBA00022576"/>
    </source>
</evidence>
<dbReference type="Proteomes" id="UP000445000">
    <property type="component" value="Unassembled WGS sequence"/>
</dbReference>
<keyword evidence="10" id="KW-1185">Reference proteome</keyword>
<dbReference type="AlphaFoldDB" id="A0A829YH39"/>
<evidence type="ECO:0000256" key="3">
    <source>
        <dbReference type="ARBA" id="ARBA00011738"/>
    </source>
</evidence>
<evidence type="ECO:0000259" key="8">
    <source>
        <dbReference type="Pfam" id="PF00155"/>
    </source>
</evidence>
<evidence type="ECO:0000256" key="1">
    <source>
        <dbReference type="ARBA" id="ARBA00001933"/>
    </source>
</evidence>
<comment type="similarity">
    <text evidence="2 7">Belongs to the class-I pyridoxal-phosphate-dependent aminotransferase family.</text>
</comment>
<dbReference type="GO" id="GO:0042802">
    <property type="term" value="F:identical protein binding"/>
    <property type="evidence" value="ECO:0007669"/>
    <property type="project" value="TreeGrafter"/>
</dbReference>
<feature type="domain" description="Aminotransferase class I/classII large" evidence="8">
    <location>
        <begin position="27"/>
        <end position="392"/>
    </location>
</feature>
<keyword evidence="4 7" id="KW-0032">Aminotransferase</keyword>
<dbReference type="PANTHER" id="PTHR11879:SF22">
    <property type="entry name" value="ASPARTATE AMINOTRANSFERASE, MITOCHONDRIAL"/>
    <property type="match status" value="1"/>
</dbReference>
<comment type="caution">
    <text evidence="9">The sequence shown here is derived from an EMBL/GenBank/DDBJ whole genome shotgun (WGS) entry which is preliminary data.</text>
</comment>
<evidence type="ECO:0000313" key="9">
    <source>
        <dbReference type="EMBL" id="GFE81886.1"/>
    </source>
</evidence>
<dbReference type="InterPro" id="IPR004838">
    <property type="entry name" value="NHTrfase_class1_PyrdxlP-BS"/>
</dbReference>
<accession>A0A829YH39</accession>
<evidence type="ECO:0000256" key="2">
    <source>
        <dbReference type="ARBA" id="ARBA00007441"/>
    </source>
</evidence>
<dbReference type="InterPro" id="IPR000796">
    <property type="entry name" value="Asp_trans"/>
</dbReference>
<dbReference type="PRINTS" id="PR00799">
    <property type="entry name" value="TRANSAMINASE"/>
</dbReference>
<dbReference type="SUPFAM" id="SSF53383">
    <property type="entry name" value="PLP-dependent transferases"/>
    <property type="match status" value="1"/>
</dbReference>
<dbReference type="GO" id="GO:0005829">
    <property type="term" value="C:cytosol"/>
    <property type="evidence" value="ECO:0007669"/>
    <property type="project" value="TreeGrafter"/>
</dbReference>
<gene>
    <name evidence="9" type="ORF">GCM10011487_38860</name>
</gene>
<dbReference type="EC" id="2.6.1.-" evidence="7"/>
<dbReference type="FunFam" id="3.40.640.10:FF:000066">
    <property type="entry name" value="Aspartate aminotransferase"/>
    <property type="match status" value="1"/>
</dbReference>
<evidence type="ECO:0000313" key="10">
    <source>
        <dbReference type="Proteomes" id="UP000445000"/>
    </source>
</evidence>
<dbReference type="PANTHER" id="PTHR11879">
    <property type="entry name" value="ASPARTATE AMINOTRANSFERASE"/>
    <property type="match status" value="1"/>
</dbReference>
<dbReference type="Gene3D" id="3.90.1150.10">
    <property type="entry name" value="Aspartate Aminotransferase, domain 1"/>
    <property type="match status" value="1"/>
</dbReference>
<protein>
    <recommendedName>
        <fullName evidence="7">Aminotransferase</fullName>
        <ecNumber evidence="7">2.6.1.-</ecNumber>
    </recommendedName>
</protein>
<reference evidence="10" key="1">
    <citation type="submission" date="2020-01" db="EMBL/GenBank/DDBJ databases">
        <title>'Steroidobacter agaridevorans' sp. nov., agar-degrading bacteria isolated from rhizosphere soils.</title>
        <authorList>
            <person name="Ikenaga M."/>
            <person name="Kataoka M."/>
            <person name="Murouchi A."/>
            <person name="Katsuragi S."/>
            <person name="Sakai M."/>
        </authorList>
    </citation>
    <scope>NUCLEOTIDE SEQUENCE [LARGE SCALE GENOMIC DNA]</scope>
    <source>
        <strain evidence="10">YU21-B</strain>
    </source>
</reference>
<keyword evidence="6" id="KW-0663">Pyridoxal phosphate</keyword>
<proteinExistence type="inferred from homology"/>
<dbReference type="InterPro" id="IPR015424">
    <property type="entry name" value="PyrdxlP-dep_Trfase"/>
</dbReference>
<dbReference type="GO" id="GO:0004838">
    <property type="term" value="F:L-tyrosine-2-oxoglutarate transaminase activity"/>
    <property type="evidence" value="ECO:0007669"/>
    <property type="project" value="TreeGrafter"/>
</dbReference>
<dbReference type="CDD" id="cd00609">
    <property type="entry name" value="AAT_like"/>
    <property type="match status" value="1"/>
</dbReference>
<organism evidence="9 10">
    <name type="scientific">Steroidobacter agaridevorans</name>
    <dbReference type="NCBI Taxonomy" id="2695856"/>
    <lineage>
        <taxon>Bacteria</taxon>
        <taxon>Pseudomonadati</taxon>
        <taxon>Pseudomonadota</taxon>
        <taxon>Gammaproteobacteria</taxon>
        <taxon>Steroidobacterales</taxon>
        <taxon>Steroidobacteraceae</taxon>
        <taxon>Steroidobacter</taxon>
    </lineage>
</organism>
<dbReference type="InterPro" id="IPR004839">
    <property type="entry name" value="Aminotransferase_I/II_large"/>
</dbReference>
<comment type="cofactor">
    <cofactor evidence="1 7">
        <name>pyridoxal 5'-phosphate</name>
        <dbReference type="ChEBI" id="CHEBI:597326"/>
    </cofactor>
</comment>
<dbReference type="GO" id="GO:0030170">
    <property type="term" value="F:pyridoxal phosphate binding"/>
    <property type="evidence" value="ECO:0007669"/>
    <property type="project" value="InterPro"/>
</dbReference>
<dbReference type="Gene3D" id="3.40.640.10">
    <property type="entry name" value="Type I PLP-dependent aspartate aminotransferase-like (Major domain)"/>
    <property type="match status" value="1"/>
</dbReference>
<dbReference type="Pfam" id="PF00155">
    <property type="entry name" value="Aminotran_1_2"/>
    <property type="match status" value="1"/>
</dbReference>
<dbReference type="NCBIfam" id="NF006719">
    <property type="entry name" value="PRK09257.1"/>
    <property type="match status" value="1"/>
</dbReference>
<dbReference type="EMBL" id="BLJN01000004">
    <property type="protein sequence ID" value="GFE81886.1"/>
    <property type="molecule type" value="Genomic_DNA"/>
</dbReference>
<dbReference type="RefSeq" id="WP_161813580.1">
    <property type="nucleotide sequence ID" value="NZ_BLJN01000004.1"/>
</dbReference>
<dbReference type="GO" id="GO:0033585">
    <property type="term" value="P:L-phenylalanine biosynthetic process from chorismate via phenylpyruvate"/>
    <property type="evidence" value="ECO:0007669"/>
    <property type="project" value="TreeGrafter"/>
</dbReference>
<sequence length="396" mass="42460">MFENLQALPEDPILGLMAAFRADTATTKIDLGVGVYKDEHGKTPVLRAVRAAEQAVLADQQTKTYVGPAGNEQFNALIAELVLGSKHPALTGGRVRAVQAPGGCGALRLGAELLTVGGARPTVHVSDPTWANHVPLLSGAGLKLERYPYFEHRTGTVKFDAMLERLSSLPAGDVVLLHGCCHNPTGADLSIAQWRKIADVLLQRRLVPYVDIAYQGLGEGIDEDAEGARLIAATVPEALIAVSCSKNFGLYRERVGALMVLTESSTQTTATASHLRKIARGIWSMPPDHGAAIVARILSDAKLNQDWRNEVDAMRNRMLSLRSALSTALAKTCSAEMASVIEKQRGMFSTIPVTPEAADTLRQQHHIYMTRDGRINIAGVSMAAIDYIAKAIGSVA</sequence>
<dbReference type="InterPro" id="IPR015422">
    <property type="entry name" value="PyrdxlP-dep_Trfase_small"/>
</dbReference>
<comment type="subunit">
    <text evidence="3">Homodimer.</text>
</comment>
<dbReference type="GO" id="GO:0004069">
    <property type="term" value="F:L-aspartate:2-oxoglutarate aminotransferase activity"/>
    <property type="evidence" value="ECO:0007669"/>
    <property type="project" value="TreeGrafter"/>
</dbReference>
<dbReference type="PROSITE" id="PS00105">
    <property type="entry name" value="AA_TRANSFER_CLASS_1"/>
    <property type="match status" value="1"/>
</dbReference>